<evidence type="ECO:0000259" key="2">
    <source>
        <dbReference type="Pfam" id="PF06724"/>
    </source>
</evidence>
<dbReference type="Proteomes" id="UP001500301">
    <property type="component" value="Unassembled WGS sequence"/>
</dbReference>
<feature type="domain" description="DUF1206" evidence="2">
    <location>
        <begin position="24"/>
        <end position="90"/>
    </location>
</feature>
<dbReference type="RefSeq" id="WP_218233426.1">
    <property type="nucleotide sequence ID" value="NZ_BAABBB010000018.1"/>
</dbReference>
<dbReference type="InterPro" id="IPR009597">
    <property type="entry name" value="DUF1206"/>
</dbReference>
<gene>
    <name evidence="3" type="ORF">GCM10022263_34080</name>
</gene>
<feature type="transmembrane region" description="Helical" evidence="1">
    <location>
        <begin position="66"/>
        <end position="84"/>
    </location>
</feature>
<keyword evidence="4" id="KW-1185">Reference proteome</keyword>
<feature type="transmembrane region" description="Helical" evidence="1">
    <location>
        <begin position="26"/>
        <end position="45"/>
    </location>
</feature>
<organism evidence="3 4">
    <name type="scientific">Nocardioides daeguensis</name>
    <dbReference type="NCBI Taxonomy" id="908359"/>
    <lineage>
        <taxon>Bacteria</taxon>
        <taxon>Bacillati</taxon>
        <taxon>Actinomycetota</taxon>
        <taxon>Actinomycetes</taxon>
        <taxon>Propionibacteriales</taxon>
        <taxon>Nocardioidaceae</taxon>
        <taxon>Nocardioides</taxon>
    </lineage>
</organism>
<evidence type="ECO:0000313" key="3">
    <source>
        <dbReference type="EMBL" id="GAA3544164.1"/>
    </source>
</evidence>
<reference evidence="4" key="1">
    <citation type="journal article" date="2019" name="Int. J. Syst. Evol. Microbiol.">
        <title>The Global Catalogue of Microorganisms (GCM) 10K type strain sequencing project: providing services to taxonomists for standard genome sequencing and annotation.</title>
        <authorList>
            <consortium name="The Broad Institute Genomics Platform"/>
            <consortium name="The Broad Institute Genome Sequencing Center for Infectious Disease"/>
            <person name="Wu L."/>
            <person name="Ma J."/>
        </authorList>
    </citation>
    <scope>NUCLEOTIDE SEQUENCE [LARGE SCALE GENOMIC DNA]</scope>
    <source>
        <strain evidence="4">JCM 17460</strain>
    </source>
</reference>
<feature type="domain" description="DUF1206" evidence="2">
    <location>
        <begin position="197"/>
        <end position="264"/>
    </location>
</feature>
<protein>
    <submittedName>
        <fullName evidence="3">DUF1206 domain-containing protein</fullName>
    </submittedName>
</protein>
<keyword evidence="1" id="KW-0472">Membrane</keyword>
<comment type="caution">
    <text evidence="3">The sequence shown here is derived from an EMBL/GenBank/DDBJ whole genome shotgun (WGS) entry which is preliminary data.</text>
</comment>
<evidence type="ECO:0000313" key="4">
    <source>
        <dbReference type="Proteomes" id="UP001500301"/>
    </source>
</evidence>
<accession>A0ABP6W3C2</accession>
<keyword evidence="1" id="KW-1133">Transmembrane helix</keyword>
<feature type="domain" description="DUF1206" evidence="2">
    <location>
        <begin position="108"/>
        <end position="171"/>
    </location>
</feature>
<feature type="transmembrane region" description="Helical" evidence="1">
    <location>
        <begin position="149"/>
        <end position="170"/>
    </location>
</feature>
<proteinExistence type="predicted"/>
<sequence length="269" mass="27993">MQQEAEQAARETRDHPAVTGVARAGMAAYGVVYVIVAWLAAHLALRSPEGSASGQGALRQVREQPMGAVVLWLTAIGLSGLVVWEVGQAIGGHREQDGLHRWGARAASAGRGMVFAVLAVLAVREASGQGDSGGGGVTGRLMGWSAGPVIVALIGLGIAGVGVFSIAHAVSDKWRRGVEPRARAGALGDVVTVLARVGFVTRGVAFLVLAGMFVWSAVTHDPEKSGGLDQAIVRFRDEPYGPALMLLLVAGLGCYGVFHVLRACFLRQD</sequence>
<feature type="transmembrane region" description="Helical" evidence="1">
    <location>
        <begin position="243"/>
        <end position="265"/>
    </location>
</feature>
<keyword evidence="1" id="KW-0812">Transmembrane</keyword>
<evidence type="ECO:0000256" key="1">
    <source>
        <dbReference type="SAM" id="Phobius"/>
    </source>
</evidence>
<dbReference type="Pfam" id="PF06724">
    <property type="entry name" value="DUF1206"/>
    <property type="match status" value="3"/>
</dbReference>
<feature type="transmembrane region" description="Helical" evidence="1">
    <location>
        <begin position="190"/>
        <end position="215"/>
    </location>
</feature>
<name>A0ABP6W3C2_9ACTN</name>
<dbReference type="EMBL" id="BAABBB010000018">
    <property type="protein sequence ID" value="GAA3544164.1"/>
    <property type="molecule type" value="Genomic_DNA"/>
</dbReference>